<keyword evidence="2 5" id="KW-0812">Transmembrane</keyword>
<protein>
    <recommendedName>
        <fullName evidence="5">Flagellar protein</fullName>
    </recommendedName>
</protein>
<organism evidence="8 9">
    <name type="scientific">Compostibacillus humi</name>
    <dbReference type="NCBI Taxonomy" id="1245525"/>
    <lineage>
        <taxon>Bacteria</taxon>
        <taxon>Bacillati</taxon>
        <taxon>Bacillota</taxon>
        <taxon>Bacilli</taxon>
        <taxon>Bacillales</taxon>
        <taxon>Bacillaceae</taxon>
        <taxon>Compostibacillus</taxon>
    </lineage>
</organism>
<comment type="subcellular location">
    <subcellularLocation>
        <location evidence="5">Cell membrane</location>
    </subcellularLocation>
    <subcellularLocation>
        <location evidence="5">Bacterial flagellum basal body</location>
    </subcellularLocation>
</comment>
<evidence type="ECO:0000313" key="9">
    <source>
        <dbReference type="Proteomes" id="UP000602050"/>
    </source>
</evidence>
<dbReference type="InterPro" id="IPR022781">
    <property type="entry name" value="Flagellar_biosynth_FliO"/>
</dbReference>
<keyword evidence="8" id="KW-0969">Cilium</keyword>
<dbReference type="Proteomes" id="UP000602050">
    <property type="component" value="Unassembled WGS sequence"/>
</dbReference>
<dbReference type="GO" id="GO:0005886">
    <property type="term" value="C:plasma membrane"/>
    <property type="evidence" value="ECO:0007669"/>
    <property type="project" value="UniProtKB-SubCell"/>
</dbReference>
<reference evidence="8" key="1">
    <citation type="journal article" date="2014" name="Int. J. Syst. Evol. Microbiol.">
        <title>Complete genome sequence of Corynebacterium casei LMG S-19264T (=DSM 44701T), isolated from a smear-ripened cheese.</title>
        <authorList>
            <consortium name="US DOE Joint Genome Institute (JGI-PGF)"/>
            <person name="Walter F."/>
            <person name="Albersmeier A."/>
            <person name="Kalinowski J."/>
            <person name="Ruckert C."/>
        </authorList>
    </citation>
    <scope>NUCLEOTIDE SEQUENCE</scope>
    <source>
        <strain evidence="8">CGMCC 1.12360</strain>
    </source>
</reference>
<evidence type="ECO:0000256" key="3">
    <source>
        <dbReference type="ARBA" id="ARBA00022989"/>
    </source>
</evidence>
<proteinExistence type="inferred from homology"/>
<evidence type="ECO:0000256" key="2">
    <source>
        <dbReference type="ARBA" id="ARBA00022692"/>
    </source>
</evidence>
<sequence length="201" mass="22924">MPKKTWIFVILLLLFFASEVHAVPKNVMDCLEDGADCEEELVPTAENRDNPENESLSDSLVLNIIKLAIVLSLVIGLMYLVIKFLQSRNKLFQKVKSMENLGGLSLGQNKSIQIVKIGSRLYLVGVGDNVELLKEITDKQLIDEILAEESKENRATTAKTIFPLKQNTAQFRRLFQKELDQLKENRKKIVERHKEKEDGNE</sequence>
<keyword evidence="7" id="KW-0732">Signal</keyword>
<dbReference type="EMBL" id="BMEV01000004">
    <property type="protein sequence ID" value="GGH69601.1"/>
    <property type="molecule type" value="Genomic_DNA"/>
</dbReference>
<feature type="signal peptide" evidence="7">
    <location>
        <begin position="1"/>
        <end position="22"/>
    </location>
</feature>
<evidence type="ECO:0000256" key="7">
    <source>
        <dbReference type="SAM" id="SignalP"/>
    </source>
</evidence>
<evidence type="ECO:0000256" key="5">
    <source>
        <dbReference type="RuleBase" id="RU362064"/>
    </source>
</evidence>
<dbReference type="GO" id="GO:0044781">
    <property type="term" value="P:bacterial-type flagellum organization"/>
    <property type="evidence" value="ECO:0007669"/>
    <property type="project" value="UniProtKB-UniRule"/>
</dbReference>
<comment type="similarity">
    <text evidence="5">Belongs to the FliO/MopB family.</text>
</comment>
<evidence type="ECO:0000256" key="6">
    <source>
        <dbReference type="SAM" id="Coils"/>
    </source>
</evidence>
<feature type="transmembrane region" description="Helical" evidence="5">
    <location>
        <begin position="60"/>
        <end position="82"/>
    </location>
</feature>
<keyword evidence="3 5" id="KW-1133">Transmembrane helix</keyword>
<name>A0A8J3EIC3_9BACI</name>
<dbReference type="NCBIfam" id="TIGR03500">
    <property type="entry name" value="FliO_TIGR"/>
    <property type="match status" value="1"/>
</dbReference>
<feature type="chain" id="PRO_5035214560" description="Flagellar protein" evidence="7">
    <location>
        <begin position="23"/>
        <end position="201"/>
    </location>
</feature>
<keyword evidence="1 5" id="KW-1003">Cell membrane</keyword>
<keyword evidence="5" id="KW-0975">Bacterial flagellum</keyword>
<dbReference type="GO" id="GO:0009425">
    <property type="term" value="C:bacterial-type flagellum basal body"/>
    <property type="evidence" value="ECO:0007669"/>
    <property type="project" value="UniProtKB-SubCell"/>
</dbReference>
<evidence type="ECO:0000256" key="4">
    <source>
        <dbReference type="ARBA" id="ARBA00023136"/>
    </source>
</evidence>
<evidence type="ECO:0000256" key="1">
    <source>
        <dbReference type="ARBA" id="ARBA00022475"/>
    </source>
</evidence>
<dbReference type="Pfam" id="PF04347">
    <property type="entry name" value="FliO"/>
    <property type="match status" value="1"/>
</dbReference>
<evidence type="ECO:0000313" key="8">
    <source>
        <dbReference type="EMBL" id="GGH69601.1"/>
    </source>
</evidence>
<feature type="coiled-coil region" evidence="6">
    <location>
        <begin position="172"/>
        <end position="199"/>
    </location>
</feature>
<keyword evidence="4 5" id="KW-0472">Membrane</keyword>
<keyword evidence="6" id="KW-0175">Coiled coil</keyword>
<gene>
    <name evidence="8" type="primary">fliZ</name>
    <name evidence="8" type="ORF">GCM10010978_03700</name>
</gene>
<dbReference type="AlphaFoldDB" id="A0A8J3EIC3"/>
<keyword evidence="8" id="KW-0282">Flagellum</keyword>
<keyword evidence="9" id="KW-1185">Reference proteome</keyword>
<comment type="caution">
    <text evidence="8">The sequence shown here is derived from an EMBL/GenBank/DDBJ whole genome shotgun (WGS) entry which is preliminary data.</text>
</comment>
<accession>A0A8J3EIC3</accession>
<keyword evidence="8" id="KW-0966">Cell projection</keyword>
<reference evidence="8" key="2">
    <citation type="submission" date="2020-09" db="EMBL/GenBank/DDBJ databases">
        <authorList>
            <person name="Sun Q."/>
            <person name="Zhou Y."/>
        </authorList>
    </citation>
    <scope>NUCLEOTIDE SEQUENCE</scope>
    <source>
        <strain evidence="8">CGMCC 1.12360</strain>
    </source>
</reference>